<reference evidence="1 2" key="1">
    <citation type="submission" date="2015-01" db="EMBL/GenBank/DDBJ databases">
        <title>Evolution of Trichinella species and genotypes.</title>
        <authorList>
            <person name="Korhonen P.K."/>
            <person name="Edoardo P."/>
            <person name="Giuseppe L.R."/>
            <person name="Gasser R.B."/>
        </authorList>
    </citation>
    <scope>NUCLEOTIDE SEQUENCE [LARGE SCALE GENOMIC DNA]</scope>
    <source>
        <strain evidence="1">ISS37</strain>
    </source>
</reference>
<dbReference type="AlphaFoldDB" id="A0A0V0SC50"/>
<keyword evidence="2" id="KW-1185">Reference proteome</keyword>
<comment type="caution">
    <text evidence="1">The sequence shown here is derived from an EMBL/GenBank/DDBJ whole genome shotgun (WGS) entry which is preliminary data.</text>
</comment>
<organism evidence="1 2">
    <name type="scientific">Trichinella nelsoni</name>
    <dbReference type="NCBI Taxonomy" id="6336"/>
    <lineage>
        <taxon>Eukaryota</taxon>
        <taxon>Metazoa</taxon>
        <taxon>Ecdysozoa</taxon>
        <taxon>Nematoda</taxon>
        <taxon>Enoplea</taxon>
        <taxon>Dorylaimia</taxon>
        <taxon>Trichinellida</taxon>
        <taxon>Trichinellidae</taxon>
        <taxon>Trichinella</taxon>
    </lineage>
</organism>
<name>A0A0V0SC50_9BILA</name>
<dbReference type="EMBL" id="JYDL01000018">
    <property type="protein sequence ID" value="KRX24304.1"/>
    <property type="molecule type" value="Genomic_DNA"/>
</dbReference>
<evidence type="ECO:0000313" key="1">
    <source>
        <dbReference type="EMBL" id="KRX24304.1"/>
    </source>
</evidence>
<accession>A0A0V0SC50</accession>
<dbReference type="OrthoDB" id="10468864at2759"/>
<sequence length="116" mass="13528">MEVCSSLGSLKVQTNFKSFTLRKIIIDVMHGRYENISDEWWRIEADSVGTNGNNKATEEQYDCYNTSLAPFSFALSMKNYMFAKSASFETHSFMQIFKFLKIHFFMNFAQFLLVSK</sequence>
<gene>
    <name evidence="1" type="ORF">T07_13730</name>
</gene>
<proteinExistence type="predicted"/>
<evidence type="ECO:0000313" key="2">
    <source>
        <dbReference type="Proteomes" id="UP000054630"/>
    </source>
</evidence>
<protein>
    <submittedName>
        <fullName evidence="1">Uncharacterized protein</fullName>
    </submittedName>
</protein>
<dbReference type="Proteomes" id="UP000054630">
    <property type="component" value="Unassembled WGS sequence"/>
</dbReference>